<dbReference type="Gene3D" id="2.120.10.30">
    <property type="entry name" value="TolB, C-terminal domain"/>
    <property type="match status" value="1"/>
</dbReference>
<dbReference type="InterPro" id="IPR011042">
    <property type="entry name" value="6-blade_b-propeller_TolB-like"/>
</dbReference>
<name>A0ABN8SU91_9CNID</name>
<accession>A0ABN8SU91</accession>
<dbReference type="Proteomes" id="UP001159427">
    <property type="component" value="Unassembled WGS sequence"/>
</dbReference>
<dbReference type="Pfam" id="PF00058">
    <property type="entry name" value="Ldl_recept_b"/>
    <property type="match status" value="2"/>
</dbReference>
<evidence type="ECO:0000313" key="2">
    <source>
        <dbReference type="EMBL" id="CAH3194426.1"/>
    </source>
</evidence>
<dbReference type="PROSITE" id="PS51120">
    <property type="entry name" value="LDLRB"/>
    <property type="match status" value="2"/>
</dbReference>
<comment type="caution">
    <text evidence="2">The sequence shown here is derived from an EMBL/GenBank/DDBJ whole genome shotgun (WGS) entry which is preliminary data.</text>
</comment>
<evidence type="ECO:0000313" key="3">
    <source>
        <dbReference type="Proteomes" id="UP001159427"/>
    </source>
</evidence>
<gene>
    <name evidence="2" type="ORF">PEVE_00027806</name>
</gene>
<dbReference type="InterPro" id="IPR050778">
    <property type="entry name" value="Cueball_EGF_LRP_Nidogen"/>
</dbReference>
<dbReference type="InterPro" id="IPR000033">
    <property type="entry name" value="LDLR_classB_rpt"/>
</dbReference>
<dbReference type="PANTHER" id="PTHR46513:SF41">
    <property type="entry name" value="LOW-DENSITY LIPOPROTEIN RECEPTOR-RELATED PROTEIN"/>
    <property type="match status" value="1"/>
</dbReference>
<feature type="repeat" description="LDL-receptor class B" evidence="1">
    <location>
        <begin position="61"/>
        <end position="103"/>
    </location>
</feature>
<reference evidence="2 3" key="1">
    <citation type="submission" date="2022-05" db="EMBL/GenBank/DDBJ databases">
        <authorList>
            <consortium name="Genoscope - CEA"/>
            <person name="William W."/>
        </authorList>
    </citation>
    <scope>NUCLEOTIDE SEQUENCE [LARGE SCALE GENOMIC DNA]</scope>
</reference>
<evidence type="ECO:0000256" key="1">
    <source>
        <dbReference type="PROSITE-ProRule" id="PRU00461"/>
    </source>
</evidence>
<sequence length="104" mass="11773">MPVSGLRHAVAIDFDPVNKFVYWSDDEKLEIKRSKMDGTDVQVLINNVSHPDGLAVEWVARNLYWTDTGTDRIEVSRLDGSSRKIVISEDLDEPRVITLYPSLG</sequence>
<dbReference type="SMART" id="SM00135">
    <property type="entry name" value="LY"/>
    <property type="match status" value="2"/>
</dbReference>
<feature type="repeat" description="LDL-receptor class B" evidence="1">
    <location>
        <begin position="19"/>
        <end position="60"/>
    </location>
</feature>
<keyword evidence="3" id="KW-1185">Reference proteome</keyword>
<protein>
    <submittedName>
        <fullName evidence="2">Uncharacterized protein</fullName>
    </submittedName>
</protein>
<organism evidence="2 3">
    <name type="scientific">Porites evermanni</name>
    <dbReference type="NCBI Taxonomy" id="104178"/>
    <lineage>
        <taxon>Eukaryota</taxon>
        <taxon>Metazoa</taxon>
        <taxon>Cnidaria</taxon>
        <taxon>Anthozoa</taxon>
        <taxon>Hexacorallia</taxon>
        <taxon>Scleractinia</taxon>
        <taxon>Fungiina</taxon>
        <taxon>Poritidae</taxon>
        <taxon>Porites</taxon>
    </lineage>
</organism>
<dbReference type="SUPFAM" id="SSF63825">
    <property type="entry name" value="YWTD domain"/>
    <property type="match status" value="1"/>
</dbReference>
<dbReference type="EMBL" id="CALNXI010003832">
    <property type="protein sequence ID" value="CAH3194426.1"/>
    <property type="molecule type" value="Genomic_DNA"/>
</dbReference>
<proteinExistence type="predicted"/>
<dbReference type="PANTHER" id="PTHR46513">
    <property type="entry name" value="VITELLOGENIN RECEPTOR-LIKE PROTEIN-RELATED-RELATED"/>
    <property type="match status" value="1"/>
</dbReference>